<protein>
    <submittedName>
        <fullName evidence="2">Uncharacterized protein</fullName>
    </submittedName>
</protein>
<dbReference type="AlphaFoldDB" id="A0AAD4USJ8"/>
<gene>
    <name evidence="2" type="ORF">L3X38_041368</name>
</gene>
<dbReference type="EMBL" id="JAJFAZ020000008">
    <property type="protein sequence ID" value="KAI5312195.1"/>
    <property type="molecule type" value="Genomic_DNA"/>
</dbReference>
<sequence length="111" mass="12263">MLSSDMTMSTDIQFTFSFVSALDIRLTSFRDARTVRARIADQADYGSDSKSKAEFGSDPVKAYAIRRSEGPHGQWSGGHARGGRARKSTHQIARLECRTLRGTTESSTFDP</sequence>
<keyword evidence="3" id="KW-1185">Reference proteome</keyword>
<feature type="compositionally biased region" description="Polar residues" evidence="1">
    <location>
        <begin position="101"/>
        <end position="111"/>
    </location>
</feature>
<name>A0AAD4USJ8_PRUDU</name>
<feature type="region of interest" description="Disordered" evidence="1">
    <location>
        <begin position="67"/>
        <end position="111"/>
    </location>
</feature>
<organism evidence="2 3">
    <name type="scientific">Prunus dulcis</name>
    <name type="common">Almond</name>
    <name type="synonym">Amygdalus dulcis</name>
    <dbReference type="NCBI Taxonomy" id="3755"/>
    <lineage>
        <taxon>Eukaryota</taxon>
        <taxon>Viridiplantae</taxon>
        <taxon>Streptophyta</taxon>
        <taxon>Embryophyta</taxon>
        <taxon>Tracheophyta</taxon>
        <taxon>Spermatophyta</taxon>
        <taxon>Magnoliopsida</taxon>
        <taxon>eudicotyledons</taxon>
        <taxon>Gunneridae</taxon>
        <taxon>Pentapetalae</taxon>
        <taxon>rosids</taxon>
        <taxon>fabids</taxon>
        <taxon>Rosales</taxon>
        <taxon>Rosaceae</taxon>
        <taxon>Amygdaloideae</taxon>
        <taxon>Amygdaleae</taxon>
        <taxon>Prunus</taxon>
    </lineage>
</organism>
<evidence type="ECO:0000313" key="3">
    <source>
        <dbReference type="Proteomes" id="UP001054821"/>
    </source>
</evidence>
<accession>A0AAD4USJ8</accession>
<reference evidence="2 3" key="1">
    <citation type="journal article" date="2022" name="G3 (Bethesda)">
        <title>Whole-genome sequence and methylome profiling of the almond [Prunus dulcis (Mill.) D.A. Webb] cultivar 'Nonpareil'.</title>
        <authorList>
            <person name="D'Amico-Willman K.M."/>
            <person name="Ouma W.Z."/>
            <person name="Meulia T."/>
            <person name="Sideli G.M."/>
            <person name="Gradziel T.M."/>
            <person name="Fresnedo-Ramirez J."/>
        </authorList>
    </citation>
    <scope>NUCLEOTIDE SEQUENCE [LARGE SCALE GENOMIC DNA]</scope>
    <source>
        <strain evidence="2">Clone GOH B32 T37-40</strain>
    </source>
</reference>
<comment type="caution">
    <text evidence="2">The sequence shown here is derived from an EMBL/GenBank/DDBJ whole genome shotgun (WGS) entry which is preliminary data.</text>
</comment>
<proteinExistence type="predicted"/>
<evidence type="ECO:0000256" key="1">
    <source>
        <dbReference type="SAM" id="MobiDB-lite"/>
    </source>
</evidence>
<evidence type="ECO:0000313" key="2">
    <source>
        <dbReference type="EMBL" id="KAI5312195.1"/>
    </source>
</evidence>
<dbReference type="Proteomes" id="UP001054821">
    <property type="component" value="Chromosome 8"/>
</dbReference>